<keyword evidence="17" id="KW-0812">Transmembrane</keyword>
<evidence type="ECO:0000256" key="17">
    <source>
        <dbReference type="SAM" id="Phobius"/>
    </source>
</evidence>
<organism evidence="20 21">
    <name type="scientific">Niallia taxi</name>
    <dbReference type="NCBI Taxonomy" id="2499688"/>
    <lineage>
        <taxon>Bacteria</taxon>
        <taxon>Bacillati</taxon>
        <taxon>Bacillota</taxon>
        <taxon>Bacilli</taxon>
        <taxon>Bacillales</taxon>
        <taxon>Bacillaceae</taxon>
        <taxon>Niallia</taxon>
    </lineage>
</organism>
<keyword evidence="5" id="KW-0121">Carboxypeptidase</keyword>
<feature type="domain" description="Penicillin-binding protein transpeptidase" evidence="18">
    <location>
        <begin position="328"/>
        <end position="578"/>
    </location>
</feature>
<keyword evidence="13" id="KW-0511">Multifunctional enzyme</keyword>
<dbReference type="Gene3D" id="1.10.3810.10">
    <property type="entry name" value="Biosynthetic peptidoglycan transglycosylase-like"/>
    <property type="match status" value="1"/>
</dbReference>
<dbReference type="RefSeq" id="WP_127738974.1">
    <property type="nucleotide sequence ID" value="NZ_CAJCKN010000011.1"/>
</dbReference>
<evidence type="ECO:0000256" key="11">
    <source>
        <dbReference type="ARBA" id="ARBA00022984"/>
    </source>
</evidence>
<dbReference type="PANTHER" id="PTHR32282">
    <property type="entry name" value="BINDING PROTEIN TRANSPEPTIDASE, PUTATIVE-RELATED"/>
    <property type="match status" value="1"/>
</dbReference>
<evidence type="ECO:0000256" key="9">
    <source>
        <dbReference type="ARBA" id="ARBA00022801"/>
    </source>
</evidence>
<dbReference type="InterPro" id="IPR023346">
    <property type="entry name" value="Lysozyme-like_dom_sf"/>
</dbReference>
<keyword evidence="8" id="KW-0808">Transferase</keyword>
<evidence type="ECO:0000256" key="12">
    <source>
        <dbReference type="ARBA" id="ARBA00023136"/>
    </source>
</evidence>
<evidence type="ECO:0000256" key="6">
    <source>
        <dbReference type="ARBA" id="ARBA00022670"/>
    </source>
</evidence>
<comment type="similarity">
    <text evidence="3">In the N-terminal section; belongs to the glycosyltransferase 51 family.</text>
</comment>
<keyword evidence="11" id="KW-0573">Peptidoglycan synthesis</keyword>
<keyword evidence="21" id="KW-1185">Reference proteome</keyword>
<evidence type="ECO:0000256" key="3">
    <source>
        <dbReference type="ARBA" id="ARBA00007739"/>
    </source>
</evidence>
<keyword evidence="14" id="KW-0961">Cell wall biogenesis/degradation</keyword>
<dbReference type="GO" id="GO:0030288">
    <property type="term" value="C:outer membrane-bounded periplasmic space"/>
    <property type="evidence" value="ECO:0007669"/>
    <property type="project" value="TreeGrafter"/>
</dbReference>
<evidence type="ECO:0000256" key="5">
    <source>
        <dbReference type="ARBA" id="ARBA00022645"/>
    </source>
</evidence>
<reference evidence="20 21" key="1">
    <citation type="submission" date="2019-01" db="EMBL/GenBank/DDBJ databases">
        <title>Bacillus sp. M5HDSG1-1, whole genome shotgun sequence.</title>
        <authorList>
            <person name="Tuo L."/>
        </authorList>
    </citation>
    <scope>NUCLEOTIDE SEQUENCE [LARGE SCALE GENOMIC DNA]</scope>
    <source>
        <strain evidence="20 21">M5HDSG1-1</strain>
    </source>
</reference>
<comment type="catalytic activity">
    <reaction evidence="16">
        <text>[GlcNAc-(1-&gt;4)-Mur2Ac(oyl-L-Ala-gamma-D-Glu-L-Lys-D-Ala-D-Ala)](n)-di-trans,octa-cis-undecaprenyl diphosphate + beta-D-GlcNAc-(1-&gt;4)-Mur2Ac(oyl-L-Ala-gamma-D-Glu-L-Lys-D-Ala-D-Ala)-di-trans,octa-cis-undecaprenyl diphosphate = [GlcNAc-(1-&gt;4)-Mur2Ac(oyl-L-Ala-gamma-D-Glu-L-Lys-D-Ala-D-Ala)](n+1)-di-trans,octa-cis-undecaprenyl diphosphate + di-trans,octa-cis-undecaprenyl diphosphate + H(+)</text>
        <dbReference type="Rhea" id="RHEA:23708"/>
        <dbReference type="Rhea" id="RHEA-COMP:9602"/>
        <dbReference type="Rhea" id="RHEA-COMP:9603"/>
        <dbReference type="ChEBI" id="CHEBI:15378"/>
        <dbReference type="ChEBI" id="CHEBI:58405"/>
        <dbReference type="ChEBI" id="CHEBI:60033"/>
        <dbReference type="ChEBI" id="CHEBI:78435"/>
        <dbReference type="EC" id="2.4.99.28"/>
    </reaction>
</comment>
<dbReference type="Proteomes" id="UP000288024">
    <property type="component" value="Unassembled WGS sequence"/>
</dbReference>
<keyword evidence="17" id="KW-1133">Transmembrane helix</keyword>
<evidence type="ECO:0000313" key="21">
    <source>
        <dbReference type="Proteomes" id="UP000288024"/>
    </source>
</evidence>
<dbReference type="InterPro" id="IPR050396">
    <property type="entry name" value="Glycosyltr_51/Transpeptidase"/>
</dbReference>
<evidence type="ECO:0000259" key="18">
    <source>
        <dbReference type="Pfam" id="PF00905"/>
    </source>
</evidence>
<name>A0A437KA22_9BACI</name>
<dbReference type="EMBL" id="RZTZ01000005">
    <property type="protein sequence ID" value="RVT61517.1"/>
    <property type="molecule type" value="Genomic_DNA"/>
</dbReference>
<comment type="caution">
    <text evidence="20">The sequence shown here is derived from an EMBL/GenBank/DDBJ whole genome shotgun (WGS) entry which is preliminary data.</text>
</comment>
<accession>A0A437KA22</accession>
<dbReference type="InterPro" id="IPR036950">
    <property type="entry name" value="PBP_transglycosylase"/>
</dbReference>
<feature type="transmembrane region" description="Helical" evidence="17">
    <location>
        <begin position="15"/>
        <end position="41"/>
    </location>
</feature>
<dbReference type="Gene3D" id="3.40.710.10">
    <property type="entry name" value="DD-peptidase/beta-lactamase superfamily"/>
    <property type="match status" value="1"/>
</dbReference>
<dbReference type="GO" id="GO:0006508">
    <property type="term" value="P:proteolysis"/>
    <property type="evidence" value="ECO:0007669"/>
    <property type="project" value="UniProtKB-KW"/>
</dbReference>
<keyword evidence="12 17" id="KW-0472">Membrane</keyword>
<dbReference type="GO" id="GO:0005886">
    <property type="term" value="C:plasma membrane"/>
    <property type="evidence" value="ECO:0007669"/>
    <property type="project" value="UniProtKB-SubCell"/>
</dbReference>
<evidence type="ECO:0000256" key="4">
    <source>
        <dbReference type="ARBA" id="ARBA00022475"/>
    </source>
</evidence>
<evidence type="ECO:0000256" key="8">
    <source>
        <dbReference type="ARBA" id="ARBA00022679"/>
    </source>
</evidence>
<comment type="subcellular location">
    <subcellularLocation>
        <location evidence="1">Cell membrane</location>
    </subcellularLocation>
</comment>
<evidence type="ECO:0000256" key="13">
    <source>
        <dbReference type="ARBA" id="ARBA00023268"/>
    </source>
</evidence>
<evidence type="ECO:0000256" key="10">
    <source>
        <dbReference type="ARBA" id="ARBA00022960"/>
    </source>
</evidence>
<dbReference type="GO" id="GO:0071555">
    <property type="term" value="P:cell wall organization"/>
    <property type="evidence" value="ECO:0007669"/>
    <property type="project" value="UniProtKB-KW"/>
</dbReference>
<dbReference type="GO" id="GO:0008360">
    <property type="term" value="P:regulation of cell shape"/>
    <property type="evidence" value="ECO:0007669"/>
    <property type="project" value="UniProtKB-KW"/>
</dbReference>
<dbReference type="FunFam" id="3.40.710.10:FF:000028">
    <property type="entry name" value="Penicillin-binding protein 1A"/>
    <property type="match status" value="1"/>
</dbReference>
<evidence type="ECO:0000259" key="19">
    <source>
        <dbReference type="Pfam" id="PF00912"/>
    </source>
</evidence>
<keyword evidence="9" id="KW-0378">Hydrolase</keyword>
<dbReference type="InterPro" id="IPR001264">
    <property type="entry name" value="Glyco_trans_51"/>
</dbReference>
<dbReference type="NCBIfam" id="TIGR02074">
    <property type="entry name" value="PBP_1a_fam"/>
    <property type="match status" value="1"/>
</dbReference>
<protein>
    <submittedName>
        <fullName evidence="20">PBP1A family penicillin-binding protein</fullName>
    </submittedName>
</protein>
<dbReference type="FunFam" id="1.10.3810.10:FF:000001">
    <property type="entry name" value="Penicillin-binding protein 1A"/>
    <property type="match status" value="1"/>
</dbReference>
<evidence type="ECO:0000313" key="20">
    <source>
        <dbReference type="EMBL" id="RVT61517.1"/>
    </source>
</evidence>
<dbReference type="InterPro" id="IPR012338">
    <property type="entry name" value="Beta-lactam/transpept-like"/>
</dbReference>
<comment type="similarity">
    <text evidence="2">In the C-terminal section; belongs to the transpeptidase family.</text>
</comment>
<comment type="catalytic activity">
    <reaction evidence="15">
        <text>Preferential cleavage: (Ac)2-L-Lys-D-Ala-|-D-Ala. Also transpeptidation of peptidyl-alanyl moieties that are N-acyl substituents of D-alanine.</text>
        <dbReference type="EC" id="3.4.16.4"/>
    </reaction>
</comment>
<keyword evidence="10" id="KW-0133">Cell shape</keyword>
<sequence length="689" mass="76495">MEVIAKDRLKNSAKYIRLIVILAILAAFIFSIGFAGVLIYAKVLGAPPLTVSQSTIYYSDDGTIIGESNSGQKRYWVPIEEISPDLINATVSIEDKGFYDHHGFDYKRIAAAMLADIKAMAKVQGASTITQQYARNLFLEHEKTWKRKLSEAFYTIRLEMFYTKQEILEGYINTIYYGHGAYGAEAASQYYFGKPASELTLGEAAMLAGIPKGPSVYSPLVSPENAKKRQGIILHSLMENGYINEKDMQAAVTEKLKFTGEFPISSAETAPYFQDAVKNILKTEMNMDDRSIQLGGLRVYTTLNTKQQKIAEDTVKSEISDTSKIQVGFVAMDPSNGYVKAMVGGRDYSESSFNRATQAARQPGSTIKPLLYYAALEHGFTPVTMMSSEKTTFRFEDGRDPYIPHNFNNKYADGNITMAQALALSDNVYAVKTHLFLGMDVLADTAKRFGLSTPMQVVPSLALGTSNVKVVDMANAYSMLANGGNKTSPVFITKIETADGQLIYRSKQEKEQVLDEDLAFIMNSMMTGMFDKNLNGYASVTGSTILNNITRIYAGKSGTTESDSWMIGYTPQLVSAVWTGYDEGSPITISADKTYAKKVWVKFMENSLKEQPIAGFKPTKGTAAAYIDPKSGKLATEDCSPKRLMYFTKDKVPTQYCDDLPKNESSNPTDNNGEKQIEKLPWYKRIFHW</sequence>
<keyword evidence="7" id="KW-0328">Glycosyltransferase</keyword>
<proteinExistence type="inferred from homology"/>
<dbReference type="SUPFAM" id="SSF53955">
    <property type="entry name" value="Lysozyme-like"/>
    <property type="match status" value="1"/>
</dbReference>
<evidence type="ECO:0000256" key="16">
    <source>
        <dbReference type="ARBA" id="ARBA00049902"/>
    </source>
</evidence>
<dbReference type="PANTHER" id="PTHR32282:SF11">
    <property type="entry name" value="PENICILLIN-BINDING PROTEIN 1B"/>
    <property type="match status" value="1"/>
</dbReference>
<dbReference type="GO" id="GO:0008658">
    <property type="term" value="F:penicillin binding"/>
    <property type="evidence" value="ECO:0007669"/>
    <property type="project" value="InterPro"/>
</dbReference>
<evidence type="ECO:0000256" key="1">
    <source>
        <dbReference type="ARBA" id="ARBA00004236"/>
    </source>
</evidence>
<keyword evidence="4" id="KW-1003">Cell membrane</keyword>
<feature type="domain" description="Glycosyl transferase family 51" evidence="19">
    <location>
        <begin position="62"/>
        <end position="236"/>
    </location>
</feature>
<evidence type="ECO:0000256" key="14">
    <source>
        <dbReference type="ARBA" id="ARBA00023316"/>
    </source>
</evidence>
<dbReference type="AlphaFoldDB" id="A0A437KA22"/>
<keyword evidence="6" id="KW-0645">Protease</keyword>
<evidence type="ECO:0000256" key="2">
    <source>
        <dbReference type="ARBA" id="ARBA00007090"/>
    </source>
</evidence>
<dbReference type="GO" id="GO:0008955">
    <property type="term" value="F:peptidoglycan glycosyltransferase activity"/>
    <property type="evidence" value="ECO:0007669"/>
    <property type="project" value="UniProtKB-EC"/>
</dbReference>
<gene>
    <name evidence="20" type="ORF">EM808_14800</name>
</gene>
<dbReference type="SUPFAM" id="SSF56601">
    <property type="entry name" value="beta-lactamase/transpeptidase-like"/>
    <property type="match status" value="1"/>
</dbReference>
<evidence type="ECO:0000256" key="7">
    <source>
        <dbReference type="ARBA" id="ARBA00022676"/>
    </source>
</evidence>
<dbReference type="InterPro" id="IPR001460">
    <property type="entry name" value="PCN-bd_Tpept"/>
</dbReference>
<dbReference type="GO" id="GO:0009002">
    <property type="term" value="F:serine-type D-Ala-D-Ala carboxypeptidase activity"/>
    <property type="evidence" value="ECO:0007669"/>
    <property type="project" value="UniProtKB-EC"/>
</dbReference>
<evidence type="ECO:0000256" key="15">
    <source>
        <dbReference type="ARBA" id="ARBA00034000"/>
    </source>
</evidence>
<dbReference type="GO" id="GO:0009252">
    <property type="term" value="P:peptidoglycan biosynthetic process"/>
    <property type="evidence" value="ECO:0007669"/>
    <property type="project" value="UniProtKB-KW"/>
</dbReference>
<dbReference type="Pfam" id="PF00912">
    <property type="entry name" value="Transgly"/>
    <property type="match status" value="1"/>
</dbReference>
<dbReference type="Pfam" id="PF00905">
    <property type="entry name" value="Transpeptidase"/>
    <property type="match status" value="1"/>
</dbReference>